<evidence type="ECO:0000313" key="1">
    <source>
        <dbReference type="EMBL" id="GAA1566615.1"/>
    </source>
</evidence>
<name>A0ABN2CY81_9ACTN</name>
<accession>A0ABN2CY81</accession>
<gene>
    <name evidence="1" type="ORF">GCM10009742_05080</name>
</gene>
<evidence type="ECO:0008006" key="3">
    <source>
        <dbReference type="Google" id="ProtNLM"/>
    </source>
</evidence>
<dbReference type="Proteomes" id="UP001500190">
    <property type="component" value="Unassembled WGS sequence"/>
</dbReference>
<protein>
    <recommendedName>
        <fullName evidence="3">Secreted protein</fullName>
    </recommendedName>
</protein>
<comment type="caution">
    <text evidence="1">The sequence shown here is derived from an EMBL/GenBank/DDBJ whole genome shotgun (WGS) entry which is preliminary data.</text>
</comment>
<proteinExistence type="predicted"/>
<dbReference type="EMBL" id="BAAAND010000001">
    <property type="protein sequence ID" value="GAA1566615.1"/>
    <property type="molecule type" value="Genomic_DNA"/>
</dbReference>
<sequence>MRVLRASRALFLLWLTVLWLRLALWVYVLRLLRVGFFGWAELGEIDTVGAGEVEGAAADDCGDEKDRAHDPRRTLVVAWAGVR</sequence>
<organism evidence="1 2">
    <name type="scientific">Kribbella karoonensis</name>
    <dbReference type="NCBI Taxonomy" id="324851"/>
    <lineage>
        <taxon>Bacteria</taxon>
        <taxon>Bacillati</taxon>
        <taxon>Actinomycetota</taxon>
        <taxon>Actinomycetes</taxon>
        <taxon>Propionibacteriales</taxon>
        <taxon>Kribbellaceae</taxon>
        <taxon>Kribbella</taxon>
    </lineage>
</organism>
<reference evidence="1 2" key="1">
    <citation type="journal article" date="2019" name="Int. J. Syst. Evol. Microbiol.">
        <title>The Global Catalogue of Microorganisms (GCM) 10K type strain sequencing project: providing services to taxonomists for standard genome sequencing and annotation.</title>
        <authorList>
            <consortium name="The Broad Institute Genomics Platform"/>
            <consortium name="The Broad Institute Genome Sequencing Center for Infectious Disease"/>
            <person name="Wu L."/>
            <person name="Ma J."/>
        </authorList>
    </citation>
    <scope>NUCLEOTIDE SEQUENCE [LARGE SCALE GENOMIC DNA]</scope>
    <source>
        <strain evidence="1 2">JCM 14304</strain>
    </source>
</reference>
<keyword evidence="2" id="KW-1185">Reference proteome</keyword>
<evidence type="ECO:0000313" key="2">
    <source>
        <dbReference type="Proteomes" id="UP001500190"/>
    </source>
</evidence>